<name>A0ABW8RQK3_9BACI</name>
<comment type="cofactor">
    <cofactor evidence="1">
        <name>FAD</name>
        <dbReference type="ChEBI" id="CHEBI:57692"/>
    </cofactor>
</comment>
<evidence type="ECO:0000313" key="8">
    <source>
        <dbReference type="Proteomes" id="UP001623041"/>
    </source>
</evidence>
<reference evidence="7 8" key="1">
    <citation type="submission" date="2024-11" db="EMBL/GenBank/DDBJ databases">
        <authorList>
            <person name="Lucas J.A."/>
        </authorList>
    </citation>
    <scope>NUCLEOTIDE SEQUENCE [LARGE SCALE GENOMIC DNA]</scope>
    <source>
        <strain evidence="7 8">Z 5.4</strain>
    </source>
</reference>
<accession>A0ABW8RQK3</accession>
<proteinExistence type="inferred from homology"/>
<dbReference type="SUPFAM" id="SSF51905">
    <property type="entry name" value="FAD/NAD(P)-binding domain"/>
    <property type="match status" value="1"/>
</dbReference>
<evidence type="ECO:0000256" key="2">
    <source>
        <dbReference type="ARBA" id="ARBA00022630"/>
    </source>
</evidence>
<sequence>MYDYIIIGGGIVGLSVAMTLYKKYPRVKVAVVEKEAELAFHQTGHNSGVIHSGIYYKPGSLKARLAKEGNQSIISFCRQYGIQYEQCGKVIVATSENELPLLENLFQRGLQNGLEVSKIDQERLLELEPSVNGLEAVHVPMAGIVNYKKVCEKMGMIICGNGGEIFLNTEAKRIKESEKEVIIETTHQVLRGSMVINCAGLFSDRMAKLTGYKLDLKIVPFRGEYYQLIPEKRHLVKNLIYPVPNPNFPFLGVHFTRMIDGTVDVGPNAVLSLKREGYKKTSFNFHDAAEVLSYSGFWKLAKLYRKEGMEEIIRSFHKKKFLEEVQKLMPSITEGDLIPGPSGVRAQALRFDGSLIDDFYIVNGKRSIHICNAPSPAATASMEIGKEVVEMLSSYSLVT</sequence>
<evidence type="ECO:0000313" key="7">
    <source>
        <dbReference type="EMBL" id="MFK9094837.1"/>
    </source>
</evidence>
<dbReference type="InterPro" id="IPR006076">
    <property type="entry name" value="FAD-dep_OxRdtase"/>
</dbReference>
<feature type="domain" description="FAD dependent oxidoreductase" evidence="6">
    <location>
        <begin position="3"/>
        <end position="391"/>
    </location>
</feature>
<keyword evidence="2" id="KW-0285">Flavoprotein</keyword>
<dbReference type="Proteomes" id="UP001623041">
    <property type="component" value="Unassembled WGS sequence"/>
</dbReference>
<comment type="caution">
    <text evidence="7">The sequence shown here is derived from an EMBL/GenBank/DDBJ whole genome shotgun (WGS) entry which is preliminary data.</text>
</comment>
<organism evidence="7 8">
    <name type="scientific">Bacillus salipaludis</name>
    <dbReference type="NCBI Taxonomy" id="2547811"/>
    <lineage>
        <taxon>Bacteria</taxon>
        <taxon>Bacillati</taxon>
        <taxon>Bacillota</taxon>
        <taxon>Bacilli</taxon>
        <taxon>Bacillales</taxon>
        <taxon>Bacillaceae</taxon>
        <taxon>Bacillus</taxon>
    </lineage>
</organism>
<evidence type="ECO:0000256" key="1">
    <source>
        <dbReference type="ARBA" id="ARBA00001974"/>
    </source>
</evidence>
<dbReference type="PANTHER" id="PTHR43104:SF2">
    <property type="entry name" value="L-2-HYDROXYGLUTARATE DEHYDROGENASE, MITOCHONDRIAL"/>
    <property type="match status" value="1"/>
</dbReference>
<dbReference type="EC" id="1.1.3.-" evidence="7"/>
<dbReference type="EMBL" id="JBJHQH010000028">
    <property type="protein sequence ID" value="MFK9094837.1"/>
    <property type="molecule type" value="Genomic_DNA"/>
</dbReference>
<evidence type="ECO:0000256" key="5">
    <source>
        <dbReference type="ARBA" id="ARBA00037941"/>
    </source>
</evidence>
<dbReference type="NCBIfam" id="NF008726">
    <property type="entry name" value="PRK11728.1"/>
    <property type="match status" value="1"/>
</dbReference>
<evidence type="ECO:0000256" key="4">
    <source>
        <dbReference type="ARBA" id="ARBA00023002"/>
    </source>
</evidence>
<dbReference type="PANTHER" id="PTHR43104">
    <property type="entry name" value="L-2-HYDROXYGLUTARATE DEHYDROGENASE, MITOCHONDRIAL"/>
    <property type="match status" value="1"/>
</dbReference>
<dbReference type="RefSeq" id="WP_406583286.1">
    <property type="nucleotide sequence ID" value="NZ_JBJHQH010000028.1"/>
</dbReference>
<evidence type="ECO:0000256" key="3">
    <source>
        <dbReference type="ARBA" id="ARBA00022827"/>
    </source>
</evidence>
<keyword evidence="3" id="KW-0274">FAD</keyword>
<dbReference type="GO" id="GO:0016491">
    <property type="term" value="F:oxidoreductase activity"/>
    <property type="evidence" value="ECO:0007669"/>
    <property type="project" value="UniProtKB-KW"/>
</dbReference>
<evidence type="ECO:0000259" key="6">
    <source>
        <dbReference type="Pfam" id="PF01266"/>
    </source>
</evidence>
<dbReference type="Gene3D" id="3.30.9.10">
    <property type="entry name" value="D-Amino Acid Oxidase, subunit A, domain 2"/>
    <property type="match status" value="1"/>
</dbReference>
<dbReference type="InterPro" id="IPR036188">
    <property type="entry name" value="FAD/NAD-bd_sf"/>
</dbReference>
<dbReference type="Gene3D" id="3.50.50.60">
    <property type="entry name" value="FAD/NAD(P)-binding domain"/>
    <property type="match status" value="1"/>
</dbReference>
<gene>
    <name evidence="7" type="primary">lhgO</name>
    <name evidence="7" type="ORF">ACJEBI_25605</name>
</gene>
<keyword evidence="8" id="KW-1185">Reference proteome</keyword>
<comment type="similarity">
    <text evidence="5">Belongs to the L2HGDH family.</text>
</comment>
<keyword evidence="4 7" id="KW-0560">Oxidoreductase</keyword>
<dbReference type="Pfam" id="PF01266">
    <property type="entry name" value="DAO"/>
    <property type="match status" value="1"/>
</dbReference>
<protein>
    <submittedName>
        <fullName evidence="7">L-2-hydroxyglutarate oxidase</fullName>
        <ecNumber evidence="7">1.1.3.-</ecNumber>
    </submittedName>
</protein>